<dbReference type="OrthoDB" id="9816564at2"/>
<proteinExistence type="predicted"/>
<dbReference type="EMBL" id="RQFA01000066">
    <property type="protein sequence ID" value="TGK30919.1"/>
    <property type="molecule type" value="Genomic_DNA"/>
</dbReference>
<protein>
    <submittedName>
        <fullName evidence="1">Class I SAM-dependent methyltransferase</fullName>
    </submittedName>
</protein>
<dbReference type="Proteomes" id="UP000298277">
    <property type="component" value="Unassembled WGS sequence"/>
</dbReference>
<organism evidence="1 2">
    <name type="scientific">Leptospira gomenensis</name>
    <dbReference type="NCBI Taxonomy" id="2484974"/>
    <lineage>
        <taxon>Bacteria</taxon>
        <taxon>Pseudomonadati</taxon>
        <taxon>Spirochaetota</taxon>
        <taxon>Spirochaetia</taxon>
        <taxon>Leptospirales</taxon>
        <taxon>Leptospiraceae</taxon>
        <taxon>Leptospira</taxon>
    </lineage>
</organism>
<dbReference type="GO" id="GO:0008168">
    <property type="term" value="F:methyltransferase activity"/>
    <property type="evidence" value="ECO:0007669"/>
    <property type="project" value="UniProtKB-KW"/>
</dbReference>
<dbReference type="Pfam" id="PF13489">
    <property type="entry name" value="Methyltransf_23"/>
    <property type="match status" value="1"/>
</dbReference>
<comment type="caution">
    <text evidence="1">The sequence shown here is derived from an EMBL/GenBank/DDBJ whole genome shotgun (WGS) entry which is preliminary data.</text>
</comment>
<accession>A0A5F1Y8V8</accession>
<evidence type="ECO:0000313" key="1">
    <source>
        <dbReference type="EMBL" id="TGK30919.1"/>
    </source>
</evidence>
<keyword evidence="1" id="KW-0489">Methyltransferase</keyword>
<dbReference type="Gene3D" id="3.40.50.150">
    <property type="entry name" value="Vaccinia Virus protein VP39"/>
    <property type="match status" value="1"/>
</dbReference>
<keyword evidence="1" id="KW-0808">Transferase</keyword>
<dbReference type="PANTHER" id="PTHR43861:SF6">
    <property type="entry name" value="METHYLTRANSFERASE TYPE 11"/>
    <property type="match status" value="1"/>
</dbReference>
<reference evidence="1" key="1">
    <citation type="journal article" date="2019" name="PLoS Negl. Trop. Dis.">
        <title>Revisiting the worldwide diversity of Leptospira species in the environment.</title>
        <authorList>
            <person name="Vincent A.T."/>
            <person name="Schiettekatte O."/>
            <person name="Bourhy P."/>
            <person name="Veyrier F.J."/>
            <person name="Picardeau M."/>
        </authorList>
    </citation>
    <scope>NUCLEOTIDE SEQUENCE [LARGE SCALE GENOMIC DNA]</scope>
    <source>
        <strain evidence="1">201800299</strain>
    </source>
</reference>
<dbReference type="CDD" id="cd02440">
    <property type="entry name" value="AdoMet_MTases"/>
    <property type="match status" value="1"/>
</dbReference>
<keyword evidence="2" id="KW-1185">Reference proteome</keyword>
<dbReference type="AlphaFoldDB" id="A0A5F1Y8V8"/>
<dbReference type="RefSeq" id="WP_135590669.1">
    <property type="nucleotide sequence ID" value="NZ_RQEZ01000048.1"/>
</dbReference>
<name>A0A5F1Y8V8_9LEPT</name>
<dbReference type="InterPro" id="IPR029063">
    <property type="entry name" value="SAM-dependent_MTases_sf"/>
</dbReference>
<sequence length="320" mass="36858">MKESEIRPKELFEKYLELSLKDAQNFNKSDLVEVDCPGCGERSKEIKFRKNDFVYRICKKCNSLFCDPRPSEKALELFYSESESSAYWANVFFPAVAESRREKLFRNKANSLHSLLLKLERKPKTICDVGAGYGIFLEELRPFFPDAEFFAIEPGVESAKMCRQKGFSVLETTSEKAELWKNRFDLVISSEVIEHVFSPKDFIRSLFDLANDNGTVLITGLGYEGFDILTLQERSRSVFPPHHLNFLSVAGFEFLFKTIGFRFVRIETPGELDFDIVKNSGFADDFVRVLGDRGEQAISDFQEFLRKHKLSSHIWVTGLK</sequence>
<gene>
    <name evidence="1" type="ORF">EHQ17_14435</name>
</gene>
<dbReference type="SUPFAM" id="SSF53335">
    <property type="entry name" value="S-adenosyl-L-methionine-dependent methyltransferases"/>
    <property type="match status" value="1"/>
</dbReference>
<evidence type="ECO:0000313" key="2">
    <source>
        <dbReference type="Proteomes" id="UP000298277"/>
    </source>
</evidence>
<dbReference type="GO" id="GO:0032259">
    <property type="term" value="P:methylation"/>
    <property type="evidence" value="ECO:0007669"/>
    <property type="project" value="UniProtKB-KW"/>
</dbReference>
<dbReference type="PANTHER" id="PTHR43861">
    <property type="entry name" value="TRANS-ACONITATE 2-METHYLTRANSFERASE-RELATED"/>
    <property type="match status" value="1"/>
</dbReference>